<sequence length="310" mass="34133">MVFQLSWVTMAGWGMWYTSLMFFAAVTHEVSCIEMGFAPEAVDDAYTACREEMLQKMLAEKGILQEELKINTVFQKEWNTSSHCQKQIPGGLPLHSQALQAFGNSRSLSKQFNEAVMTKGGTPSIYKEQFHFKSLHFLLMDAFRLLKNDSQCSTVYSGIFKDFTAVKGTEVRFGGFFSANSDKSSEEEGCADGGTLFTINTCSIINMEVHACSPEHTVLLISPVEVFKVEDVKTGHTDCKREIVLTSSRFHSNHNCYLFPRDPTTPVPTAHTTSAMADPPAGGSSTQWVSSGGVVLLTAALHICLICLAP</sequence>
<dbReference type="PRINTS" id="PR00970">
    <property type="entry name" value="RIBTRNSFRASE"/>
</dbReference>
<proteinExistence type="inferred from homology"/>
<keyword evidence="4" id="KW-0548">Nucleotidyltransferase</keyword>
<evidence type="ECO:0000256" key="6">
    <source>
        <dbReference type="ARBA" id="ARBA00047597"/>
    </source>
</evidence>
<dbReference type="GeneID" id="105902168"/>
<evidence type="ECO:0000313" key="9">
    <source>
        <dbReference type="RefSeq" id="XP_031415464.1"/>
    </source>
</evidence>
<dbReference type="Pfam" id="PF01129">
    <property type="entry name" value="ART"/>
    <property type="match status" value="1"/>
</dbReference>
<evidence type="ECO:0000256" key="3">
    <source>
        <dbReference type="ARBA" id="ARBA00022679"/>
    </source>
</evidence>
<comment type="catalytic activity">
    <reaction evidence="6 7">
        <text>L-arginyl-[protein] + NAD(+) = N(omega)-(ADP-D-ribosyl)-L-arginyl-[protein] + nicotinamide + H(+)</text>
        <dbReference type="Rhea" id="RHEA:19149"/>
        <dbReference type="Rhea" id="RHEA-COMP:10532"/>
        <dbReference type="Rhea" id="RHEA-COMP:15087"/>
        <dbReference type="ChEBI" id="CHEBI:15378"/>
        <dbReference type="ChEBI" id="CHEBI:17154"/>
        <dbReference type="ChEBI" id="CHEBI:29965"/>
        <dbReference type="ChEBI" id="CHEBI:57540"/>
        <dbReference type="ChEBI" id="CHEBI:142554"/>
        <dbReference type="EC" id="2.4.2.31"/>
    </reaction>
</comment>
<evidence type="ECO:0000313" key="8">
    <source>
        <dbReference type="Proteomes" id="UP000515152"/>
    </source>
</evidence>
<accession>A0A6P8ETL9</accession>
<reference evidence="9" key="1">
    <citation type="submission" date="2025-08" db="UniProtKB">
        <authorList>
            <consortium name="RefSeq"/>
        </authorList>
    </citation>
    <scope>IDENTIFICATION</scope>
</reference>
<dbReference type="PANTHER" id="PTHR10339">
    <property type="entry name" value="ADP-RIBOSYLTRANSFERASE"/>
    <property type="match status" value="1"/>
</dbReference>
<name>A0A6P8ETL9_CLUHA</name>
<keyword evidence="3 7" id="KW-0808">Transferase</keyword>
<evidence type="ECO:0000256" key="7">
    <source>
        <dbReference type="RuleBase" id="RU361228"/>
    </source>
</evidence>
<dbReference type="SUPFAM" id="SSF56399">
    <property type="entry name" value="ADP-ribosylation"/>
    <property type="match status" value="1"/>
</dbReference>
<keyword evidence="2 7" id="KW-0328">Glycosyltransferase</keyword>
<evidence type="ECO:0000256" key="1">
    <source>
        <dbReference type="ARBA" id="ARBA00009558"/>
    </source>
</evidence>
<dbReference type="AlphaFoldDB" id="A0A6P8ETL9"/>
<keyword evidence="5 7" id="KW-0521">NADP</keyword>
<dbReference type="PANTHER" id="PTHR10339:SF27">
    <property type="entry name" value="NAD(P)(+)--ARGININE ADP-RIBOSYLTRANSFERASE"/>
    <property type="match status" value="1"/>
</dbReference>
<protein>
    <recommendedName>
        <fullName evidence="7">NAD(P)(+)--arginine ADP-ribosyltransferase</fullName>
        <ecNumber evidence="7">2.4.2.31</ecNumber>
    </recommendedName>
    <alternativeName>
        <fullName evidence="7">Mono(ADP-ribosyl)transferase</fullName>
    </alternativeName>
</protein>
<organism evidence="8 9">
    <name type="scientific">Clupea harengus</name>
    <name type="common">Atlantic herring</name>
    <dbReference type="NCBI Taxonomy" id="7950"/>
    <lineage>
        <taxon>Eukaryota</taxon>
        <taxon>Metazoa</taxon>
        <taxon>Chordata</taxon>
        <taxon>Craniata</taxon>
        <taxon>Vertebrata</taxon>
        <taxon>Euteleostomi</taxon>
        <taxon>Actinopterygii</taxon>
        <taxon>Neopterygii</taxon>
        <taxon>Teleostei</taxon>
        <taxon>Clupei</taxon>
        <taxon>Clupeiformes</taxon>
        <taxon>Clupeoidei</taxon>
        <taxon>Clupeidae</taxon>
        <taxon>Clupea</taxon>
    </lineage>
</organism>
<dbReference type="OrthoDB" id="423533at2759"/>
<gene>
    <name evidence="9" type="primary">si:ch211-145b13.6</name>
</gene>
<dbReference type="GO" id="GO:0016779">
    <property type="term" value="F:nucleotidyltransferase activity"/>
    <property type="evidence" value="ECO:0007669"/>
    <property type="project" value="UniProtKB-KW"/>
</dbReference>
<dbReference type="Proteomes" id="UP000515152">
    <property type="component" value="Chromosome 22"/>
</dbReference>
<dbReference type="InterPro" id="IPR050999">
    <property type="entry name" value="ADP-ribosyltransferase_ARG"/>
</dbReference>
<dbReference type="EC" id="2.4.2.31" evidence="7"/>
<evidence type="ECO:0000256" key="4">
    <source>
        <dbReference type="ARBA" id="ARBA00022695"/>
    </source>
</evidence>
<dbReference type="RefSeq" id="XP_031415464.1">
    <property type="nucleotide sequence ID" value="XM_031559604.2"/>
</dbReference>
<dbReference type="Gene3D" id="3.90.176.10">
    <property type="entry name" value="Toxin ADP-ribosyltransferase, Chain A, domain 1"/>
    <property type="match status" value="1"/>
</dbReference>
<comment type="similarity">
    <text evidence="1 7">Belongs to the Arg-specific ADP-ribosyltransferase family.</text>
</comment>
<keyword evidence="7" id="KW-0520">NAD</keyword>
<evidence type="ECO:0000256" key="2">
    <source>
        <dbReference type="ARBA" id="ARBA00022676"/>
    </source>
</evidence>
<keyword evidence="8" id="KW-1185">Reference proteome</keyword>
<dbReference type="PROSITE" id="PS51996">
    <property type="entry name" value="TR_MART"/>
    <property type="match status" value="1"/>
</dbReference>
<dbReference type="InterPro" id="IPR000768">
    <property type="entry name" value="ART"/>
</dbReference>
<evidence type="ECO:0000256" key="5">
    <source>
        <dbReference type="ARBA" id="ARBA00022857"/>
    </source>
</evidence>
<dbReference type="GO" id="GO:0003950">
    <property type="term" value="F:NAD+ poly-ADP-ribosyltransferase activity"/>
    <property type="evidence" value="ECO:0007669"/>
    <property type="project" value="TreeGrafter"/>
</dbReference>
<dbReference type="GO" id="GO:0106274">
    <property type="term" value="F:NAD+-protein-arginine ADP-ribosyltransferase activity"/>
    <property type="evidence" value="ECO:0007669"/>
    <property type="project" value="UniProtKB-EC"/>
</dbReference>